<organism evidence="1 2">
    <name type="scientific">Cetraspora pellucida</name>
    <dbReference type="NCBI Taxonomy" id="1433469"/>
    <lineage>
        <taxon>Eukaryota</taxon>
        <taxon>Fungi</taxon>
        <taxon>Fungi incertae sedis</taxon>
        <taxon>Mucoromycota</taxon>
        <taxon>Glomeromycotina</taxon>
        <taxon>Glomeromycetes</taxon>
        <taxon>Diversisporales</taxon>
        <taxon>Gigasporaceae</taxon>
        <taxon>Cetraspora</taxon>
    </lineage>
</organism>
<keyword evidence="2" id="KW-1185">Reference proteome</keyword>
<gene>
    <name evidence="1" type="ORF">SPELUC_LOCUS6803</name>
</gene>
<dbReference type="EMBL" id="CAJVPW010008326">
    <property type="protein sequence ID" value="CAG8592406.1"/>
    <property type="molecule type" value="Genomic_DNA"/>
</dbReference>
<name>A0ACA9MK58_9GLOM</name>
<protein>
    <submittedName>
        <fullName evidence="1">4147_t:CDS:1</fullName>
    </submittedName>
</protein>
<evidence type="ECO:0000313" key="1">
    <source>
        <dbReference type="EMBL" id="CAG8592406.1"/>
    </source>
</evidence>
<accession>A0ACA9MK58</accession>
<sequence>IYFSFVVSAYATQCKKNNEKIVPLQTDTGKTIAVLFDICAIIAIILFFNHDIFAWVVADIVDIIIAVHFALVVAAYYAQSKGNIDIDKEPA</sequence>
<feature type="non-terminal residue" evidence="1">
    <location>
        <position position="1"/>
    </location>
</feature>
<reference evidence="1" key="1">
    <citation type="submission" date="2021-06" db="EMBL/GenBank/DDBJ databases">
        <authorList>
            <person name="Kallberg Y."/>
            <person name="Tangrot J."/>
            <person name="Rosling A."/>
        </authorList>
    </citation>
    <scope>NUCLEOTIDE SEQUENCE</scope>
    <source>
        <strain evidence="1">28 12/20/2015</strain>
    </source>
</reference>
<evidence type="ECO:0000313" key="2">
    <source>
        <dbReference type="Proteomes" id="UP000789366"/>
    </source>
</evidence>
<comment type="caution">
    <text evidence="1">The sequence shown here is derived from an EMBL/GenBank/DDBJ whole genome shotgun (WGS) entry which is preliminary data.</text>
</comment>
<proteinExistence type="predicted"/>
<dbReference type="Proteomes" id="UP000789366">
    <property type="component" value="Unassembled WGS sequence"/>
</dbReference>